<evidence type="ECO:0000313" key="1">
    <source>
        <dbReference type="EMBL" id="KAJ0190634.1"/>
    </source>
</evidence>
<dbReference type="EMBL" id="NBSK02000008">
    <property type="protein sequence ID" value="KAJ0190634.1"/>
    <property type="molecule type" value="Genomic_DNA"/>
</dbReference>
<organism evidence="1 2">
    <name type="scientific">Lactuca sativa</name>
    <name type="common">Garden lettuce</name>
    <dbReference type="NCBI Taxonomy" id="4236"/>
    <lineage>
        <taxon>Eukaryota</taxon>
        <taxon>Viridiplantae</taxon>
        <taxon>Streptophyta</taxon>
        <taxon>Embryophyta</taxon>
        <taxon>Tracheophyta</taxon>
        <taxon>Spermatophyta</taxon>
        <taxon>Magnoliopsida</taxon>
        <taxon>eudicotyledons</taxon>
        <taxon>Gunneridae</taxon>
        <taxon>Pentapetalae</taxon>
        <taxon>asterids</taxon>
        <taxon>campanulids</taxon>
        <taxon>Asterales</taxon>
        <taxon>Asteraceae</taxon>
        <taxon>Cichorioideae</taxon>
        <taxon>Cichorieae</taxon>
        <taxon>Lactucinae</taxon>
        <taxon>Lactuca</taxon>
    </lineage>
</organism>
<comment type="caution">
    <text evidence="1">The sequence shown here is derived from an EMBL/GenBank/DDBJ whole genome shotgun (WGS) entry which is preliminary data.</text>
</comment>
<name>A0A9R1UNW1_LACSA</name>
<sequence length="93" mass="10890">MLLAPYASFDTDDTRCPQILHKMGFWQVHKIMCVKDEKTHLQFKMNIGLLAGFDFYENPILTSVHQISNKFHLRNTWPPLDSNLDEKRNVELG</sequence>
<keyword evidence="2" id="KW-1185">Reference proteome</keyword>
<gene>
    <name evidence="1" type="ORF">LSAT_V11C800389210</name>
</gene>
<protein>
    <submittedName>
        <fullName evidence="1">Uncharacterized protein</fullName>
    </submittedName>
</protein>
<evidence type="ECO:0000313" key="2">
    <source>
        <dbReference type="Proteomes" id="UP000235145"/>
    </source>
</evidence>
<dbReference type="Proteomes" id="UP000235145">
    <property type="component" value="Unassembled WGS sequence"/>
</dbReference>
<proteinExistence type="predicted"/>
<accession>A0A9R1UNW1</accession>
<dbReference type="AlphaFoldDB" id="A0A9R1UNW1"/>
<reference evidence="1 2" key="1">
    <citation type="journal article" date="2017" name="Nat. Commun.">
        <title>Genome assembly with in vitro proximity ligation data and whole-genome triplication in lettuce.</title>
        <authorList>
            <person name="Reyes-Chin-Wo S."/>
            <person name="Wang Z."/>
            <person name="Yang X."/>
            <person name="Kozik A."/>
            <person name="Arikit S."/>
            <person name="Song C."/>
            <person name="Xia L."/>
            <person name="Froenicke L."/>
            <person name="Lavelle D.O."/>
            <person name="Truco M.J."/>
            <person name="Xia R."/>
            <person name="Zhu S."/>
            <person name="Xu C."/>
            <person name="Xu H."/>
            <person name="Xu X."/>
            <person name="Cox K."/>
            <person name="Korf I."/>
            <person name="Meyers B.C."/>
            <person name="Michelmore R.W."/>
        </authorList>
    </citation>
    <scope>NUCLEOTIDE SEQUENCE [LARGE SCALE GENOMIC DNA]</scope>
    <source>
        <strain evidence="2">cv. Salinas</strain>
        <tissue evidence="1">Seedlings</tissue>
    </source>
</reference>